<evidence type="ECO:0000313" key="9">
    <source>
        <dbReference type="Proteomes" id="UP000619761"/>
    </source>
</evidence>
<sequence length="186" mass="20447">MSHSNSPSQFLAAPELEARAKRIKLLLLDVDGVLTDGCLYFSNQGDEFKTFSTLDGHGIKMLQKSGVKVGIITGRTSNLVAKRASDLGIKILVQGREDKWDALQEILAEHPLDLEEIAFMGDDWPDLTVMSRVGLALTPANGHFTVVERSHWQSHARGGEGAVREACDMLMKAQNTLDQLLKSYLA</sequence>
<dbReference type="InterPro" id="IPR050793">
    <property type="entry name" value="CMP-NeuNAc_synthase"/>
</dbReference>
<dbReference type="SFLD" id="SFLDG01136">
    <property type="entry name" value="C1.6:_Phosphoserine_Phosphatas"/>
    <property type="match status" value="1"/>
</dbReference>
<evidence type="ECO:0000256" key="2">
    <source>
        <dbReference type="ARBA" id="ARBA00005893"/>
    </source>
</evidence>
<dbReference type="InterPro" id="IPR010023">
    <property type="entry name" value="KdsC_fam"/>
</dbReference>
<evidence type="ECO:0000256" key="4">
    <source>
        <dbReference type="ARBA" id="ARBA00022723"/>
    </source>
</evidence>
<evidence type="ECO:0000256" key="3">
    <source>
        <dbReference type="ARBA" id="ARBA00011881"/>
    </source>
</evidence>
<comment type="catalytic activity">
    <reaction evidence="7">
        <text>3-deoxy-alpha-D-manno-2-octulosonate-8-phosphate + H2O = 3-deoxy-alpha-D-manno-oct-2-ulosonate + phosphate</text>
        <dbReference type="Rhea" id="RHEA:11500"/>
        <dbReference type="ChEBI" id="CHEBI:15377"/>
        <dbReference type="ChEBI" id="CHEBI:43474"/>
        <dbReference type="ChEBI" id="CHEBI:85985"/>
        <dbReference type="ChEBI" id="CHEBI:85986"/>
        <dbReference type="EC" id="3.1.3.45"/>
    </reaction>
</comment>
<dbReference type="EMBL" id="BMYZ01000001">
    <property type="protein sequence ID" value="GGY63920.1"/>
    <property type="molecule type" value="Genomic_DNA"/>
</dbReference>
<comment type="cofactor">
    <cofactor evidence="1 7">
        <name>Mg(2+)</name>
        <dbReference type="ChEBI" id="CHEBI:18420"/>
    </cofactor>
</comment>
<reference evidence="9" key="1">
    <citation type="journal article" date="2019" name="Int. J. Syst. Evol. Microbiol.">
        <title>The Global Catalogue of Microorganisms (GCM) 10K type strain sequencing project: providing services to taxonomists for standard genome sequencing and annotation.</title>
        <authorList>
            <consortium name="The Broad Institute Genomics Platform"/>
            <consortium name="The Broad Institute Genome Sequencing Center for Infectious Disease"/>
            <person name="Wu L."/>
            <person name="Ma J."/>
        </authorList>
    </citation>
    <scope>NUCLEOTIDE SEQUENCE [LARGE SCALE GENOMIC DNA]</scope>
    <source>
        <strain evidence="9">KCTC 32239</strain>
    </source>
</reference>
<comment type="caution">
    <text evidence="8">The sequence shown here is derived from an EMBL/GenBank/DDBJ whole genome shotgun (WGS) entry which is preliminary data.</text>
</comment>
<dbReference type="CDD" id="cd01630">
    <property type="entry name" value="HAD_KDO-like"/>
    <property type="match status" value="1"/>
</dbReference>
<evidence type="ECO:0000256" key="6">
    <source>
        <dbReference type="ARBA" id="ARBA00022842"/>
    </source>
</evidence>
<dbReference type="Gene3D" id="3.40.50.1000">
    <property type="entry name" value="HAD superfamily/HAD-like"/>
    <property type="match status" value="1"/>
</dbReference>
<keyword evidence="5 7" id="KW-0378">Hydrolase</keyword>
<evidence type="ECO:0000256" key="5">
    <source>
        <dbReference type="ARBA" id="ARBA00022801"/>
    </source>
</evidence>
<dbReference type="NCBIfam" id="TIGR01670">
    <property type="entry name" value="KdsC-phosphatas"/>
    <property type="match status" value="1"/>
</dbReference>
<dbReference type="EC" id="3.1.3.45" evidence="7"/>
<keyword evidence="4 7" id="KW-0479">Metal-binding</keyword>
<dbReference type="SFLD" id="SFLDG01138">
    <property type="entry name" value="C1.6.2:_Deoxy-d-mannose-octulo"/>
    <property type="match status" value="1"/>
</dbReference>
<dbReference type="RefSeq" id="WP_189415703.1">
    <property type="nucleotide sequence ID" value="NZ_BMYZ01000001.1"/>
</dbReference>
<dbReference type="InterPro" id="IPR036412">
    <property type="entry name" value="HAD-like_sf"/>
</dbReference>
<proteinExistence type="inferred from homology"/>
<accession>A0ABQ3ASF8</accession>
<protein>
    <recommendedName>
        <fullName evidence="7">3-deoxy-D-manno-octulosonate 8-phosphate phosphatase KdsC</fullName>
        <ecNumber evidence="7">3.1.3.45</ecNumber>
    </recommendedName>
    <alternativeName>
        <fullName evidence="7">KDO 8-P phosphatase</fullName>
    </alternativeName>
</protein>
<keyword evidence="9" id="KW-1185">Reference proteome</keyword>
<comment type="subunit">
    <text evidence="3 7">Homotetramer.</text>
</comment>
<keyword evidence="7" id="KW-0448">Lipopolysaccharide biosynthesis</keyword>
<dbReference type="Proteomes" id="UP000619761">
    <property type="component" value="Unassembled WGS sequence"/>
</dbReference>
<dbReference type="InterPro" id="IPR006549">
    <property type="entry name" value="HAD-SF_hydro_IIIA"/>
</dbReference>
<keyword evidence="6 7" id="KW-0460">Magnesium</keyword>
<dbReference type="SUPFAM" id="SSF56784">
    <property type="entry name" value="HAD-like"/>
    <property type="match status" value="1"/>
</dbReference>
<comment type="function">
    <text evidence="7">Catalyzes the hydrolysis of 3-deoxy-D-manno-octulosonate 8-phosphate (KDO 8-P) to 3-deoxy-D-manno-octulosonate (KDO) and inorganic phosphate.</text>
</comment>
<dbReference type="PIRSF" id="PIRSF006118">
    <property type="entry name" value="KDO8-P_Ptase"/>
    <property type="match status" value="1"/>
</dbReference>
<dbReference type="InterPro" id="IPR023214">
    <property type="entry name" value="HAD_sf"/>
</dbReference>
<evidence type="ECO:0000256" key="1">
    <source>
        <dbReference type="ARBA" id="ARBA00001946"/>
    </source>
</evidence>
<dbReference type="PANTHER" id="PTHR21485">
    <property type="entry name" value="HAD SUPERFAMILY MEMBERS CMAS AND KDSC"/>
    <property type="match status" value="1"/>
</dbReference>
<gene>
    <name evidence="8" type="ORF">GCM10011613_04560</name>
</gene>
<name>A0ABQ3ASF8_9GAMM</name>
<dbReference type="PANTHER" id="PTHR21485:SF3">
    <property type="entry name" value="N-ACYLNEURAMINATE CYTIDYLYLTRANSFERASE"/>
    <property type="match status" value="1"/>
</dbReference>
<dbReference type="NCBIfam" id="TIGR01662">
    <property type="entry name" value="HAD-SF-IIIA"/>
    <property type="match status" value="1"/>
</dbReference>
<evidence type="ECO:0000256" key="7">
    <source>
        <dbReference type="PIRNR" id="PIRNR006118"/>
    </source>
</evidence>
<comment type="similarity">
    <text evidence="2 7">Belongs to the KdsC family.</text>
</comment>
<dbReference type="SFLD" id="SFLDS00003">
    <property type="entry name" value="Haloacid_Dehalogenase"/>
    <property type="match status" value="1"/>
</dbReference>
<evidence type="ECO:0000313" key="8">
    <source>
        <dbReference type="EMBL" id="GGY63920.1"/>
    </source>
</evidence>
<organism evidence="8 9">
    <name type="scientific">Cellvibrio zantedeschiae</name>
    <dbReference type="NCBI Taxonomy" id="1237077"/>
    <lineage>
        <taxon>Bacteria</taxon>
        <taxon>Pseudomonadati</taxon>
        <taxon>Pseudomonadota</taxon>
        <taxon>Gammaproteobacteria</taxon>
        <taxon>Cellvibrionales</taxon>
        <taxon>Cellvibrionaceae</taxon>
        <taxon>Cellvibrio</taxon>
    </lineage>
</organism>